<evidence type="ECO:0000313" key="2">
    <source>
        <dbReference type="EMBL" id="CAG6398388.1"/>
    </source>
</evidence>
<proteinExistence type="predicted"/>
<sequence>MPAGGSAPAAPGPGAGPGPGGSGPGSGSGPGPGREEIVAILAAFGDRPPEEVPEGIDSMELAWLVHQIEQRYGDSVDDEAMSRMTTVSTALQVLAELRSGPGALEPGGAGGGRSV</sequence>
<evidence type="ECO:0000256" key="1">
    <source>
        <dbReference type="SAM" id="MobiDB-lite"/>
    </source>
</evidence>
<evidence type="ECO:0008006" key="4">
    <source>
        <dbReference type="Google" id="ProtNLM"/>
    </source>
</evidence>
<dbReference type="InterPro" id="IPR036736">
    <property type="entry name" value="ACP-like_sf"/>
</dbReference>
<dbReference type="SUPFAM" id="SSF47336">
    <property type="entry name" value="ACP-like"/>
    <property type="match status" value="1"/>
</dbReference>
<accession>A0A9W4DYL4</accession>
<comment type="caution">
    <text evidence="2">The sequence shown here is derived from an EMBL/GenBank/DDBJ whole genome shotgun (WGS) entry which is preliminary data.</text>
</comment>
<name>A0A9W4DYL4_9ACTN</name>
<dbReference type="AlphaFoldDB" id="A0A9W4DYL4"/>
<dbReference type="Proteomes" id="UP001152519">
    <property type="component" value="Unassembled WGS sequence"/>
</dbReference>
<organism evidence="2 3">
    <name type="scientific">Actinacidiphila cocklensis</name>
    <dbReference type="NCBI Taxonomy" id="887465"/>
    <lineage>
        <taxon>Bacteria</taxon>
        <taxon>Bacillati</taxon>
        <taxon>Actinomycetota</taxon>
        <taxon>Actinomycetes</taxon>
        <taxon>Kitasatosporales</taxon>
        <taxon>Streptomycetaceae</taxon>
        <taxon>Actinacidiphila</taxon>
    </lineage>
</organism>
<dbReference type="EMBL" id="CAJSLV010000103">
    <property type="protein sequence ID" value="CAG6398388.1"/>
    <property type="molecule type" value="Genomic_DNA"/>
</dbReference>
<reference evidence="2" key="1">
    <citation type="submission" date="2021-05" db="EMBL/GenBank/DDBJ databases">
        <authorList>
            <person name="Arsene-Ploetze F."/>
        </authorList>
    </citation>
    <scope>NUCLEOTIDE SEQUENCE</scope>
    <source>
        <strain evidence="2">DSM 42138</strain>
    </source>
</reference>
<gene>
    <name evidence="2" type="ORF">SCOCK_70072</name>
</gene>
<feature type="compositionally biased region" description="Gly residues" evidence="1">
    <location>
        <begin position="17"/>
        <end position="32"/>
    </location>
</feature>
<protein>
    <recommendedName>
        <fullName evidence="4">Acyl carrier protein</fullName>
    </recommendedName>
</protein>
<evidence type="ECO:0000313" key="3">
    <source>
        <dbReference type="Proteomes" id="UP001152519"/>
    </source>
</evidence>
<dbReference type="Gene3D" id="1.10.1200.10">
    <property type="entry name" value="ACP-like"/>
    <property type="match status" value="1"/>
</dbReference>
<keyword evidence="3" id="KW-1185">Reference proteome</keyword>
<feature type="region of interest" description="Disordered" evidence="1">
    <location>
        <begin position="1"/>
        <end position="35"/>
    </location>
</feature>